<name>S3HGZ8_9HYPH</name>
<comment type="caution">
    <text evidence="2">The sequence shown here is derived from an EMBL/GenBank/DDBJ whole genome shotgun (WGS) entry which is preliminary data.</text>
</comment>
<keyword evidence="1" id="KW-0812">Transmembrane</keyword>
<dbReference type="AlphaFoldDB" id="S3HGZ8"/>
<reference evidence="2 3" key="1">
    <citation type="journal article" date="2012" name="J. Bacteriol.">
        <title>Genome sequence of Rhizobium grahamii CCGE502, a broad-host-range symbiont with low nodulation competitiveness in Phaseolus vulgaris.</title>
        <authorList>
            <person name="Althabegoiti M.J."/>
            <person name="Lozano L."/>
            <person name="Torres-Tejerizo G."/>
            <person name="Ormeno-Orrillo E."/>
            <person name="Rogel M.A."/>
            <person name="Gonzalez V."/>
            <person name="Martinez-Romero E."/>
        </authorList>
    </citation>
    <scope>NUCLEOTIDE SEQUENCE [LARGE SCALE GENOMIC DNA]</scope>
    <source>
        <strain evidence="2 3">CCGE 502</strain>
    </source>
</reference>
<evidence type="ECO:0000313" key="3">
    <source>
        <dbReference type="Proteomes" id="UP000014411"/>
    </source>
</evidence>
<accession>S3HGZ8</accession>
<keyword evidence="1" id="KW-0472">Membrane</keyword>
<dbReference type="Proteomes" id="UP000014411">
    <property type="component" value="Unassembled WGS sequence"/>
</dbReference>
<evidence type="ECO:0000313" key="2">
    <source>
        <dbReference type="EMBL" id="EPE98024.1"/>
    </source>
</evidence>
<keyword evidence="1" id="KW-1133">Transmembrane helix</keyword>
<organism evidence="2 3">
    <name type="scientific">Rhizobium grahamii CCGE 502</name>
    <dbReference type="NCBI Taxonomy" id="990285"/>
    <lineage>
        <taxon>Bacteria</taxon>
        <taxon>Pseudomonadati</taxon>
        <taxon>Pseudomonadota</taxon>
        <taxon>Alphaproteobacteria</taxon>
        <taxon>Hyphomicrobiales</taxon>
        <taxon>Rhizobiaceae</taxon>
        <taxon>Rhizobium/Agrobacterium group</taxon>
        <taxon>Rhizobium</taxon>
    </lineage>
</organism>
<dbReference type="eggNOG" id="ENOG5030Z7A">
    <property type="taxonomic scope" value="Bacteria"/>
</dbReference>
<protein>
    <submittedName>
        <fullName evidence="2">Uncharacterized protein</fullName>
    </submittedName>
</protein>
<dbReference type="HOGENOM" id="CLU_2318171_0_0_5"/>
<feature type="transmembrane region" description="Helical" evidence="1">
    <location>
        <begin position="12"/>
        <end position="31"/>
    </location>
</feature>
<gene>
    <name evidence="2" type="ORF">RGCCGE502_14139</name>
</gene>
<dbReference type="EMBL" id="AEYE02000014">
    <property type="protein sequence ID" value="EPE98024.1"/>
    <property type="molecule type" value="Genomic_DNA"/>
</dbReference>
<sequence>MHVMSYSQTFPVYASVLMTGIVAPLFALSAAETAVKSSRVPSVSILVTASLDQGELSAPGRSIDWWLRDDIVHTSEATDAAKSVFNPNWLKDDQLRGSH</sequence>
<keyword evidence="3" id="KW-1185">Reference proteome</keyword>
<evidence type="ECO:0000256" key="1">
    <source>
        <dbReference type="SAM" id="Phobius"/>
    </source>
</evidence>
<proteinExistence type="predicted"/>